<dbReference type="EMBL" id="FOEF01000034">
    <property type="protein sequence ID" value="SEP53995.1"/>
    <property type="molecule type" value="Genomic_DNA"/>
</dbReference>
<reference evidence="2 3" key="1">
    <citation type="submission" date="2016-10" db="EMBL/GenBank/DDBJ databases">
        <authorList>
            <person name="de Groot N.N."/>
        </authorList>
    </citation>
    <scope>NUCLEOTIDE SEQUENCE [LARGE SCALE GENOMIC DNA]</scope>
    <source>
        <strain evidence="2 3">DSM 44993</strain>
    </source>
</reference>
<evidence type="ECO:0008006" key="4">
    <source>
        <dbReference type="Google" id="ProtNLM"/>
    </source>
</evidence>
<dbReference type="STRING" id="394193.SAMN04489732_13450"/>
<dbReference type="AlphaFoldDB" id="A0A1H8YP56"/>
<evidence type="ECO:0000256" key="1">
    <source>
        <dbReference type="SAM" id="SignalP"/>
    </source>
</evidence>
<organism evidence="2 3">
    <name type="scientific">Amycolatopsis saalfeldensis</name>
    <dbReference type="NCBI Taxonomy" id="394193"/>
    <lineage>
        <taxon>Bacteria</taxon>
        <taxon>Bacillati</taxon>
        <taxon>Actinomycetota</taxon>
        <taxon>Actinomycetes</taxon>
        <taxon>Pseudonocardiales</taxon>
        <taxon>Pseudonocardiaceae</taxon>
        <taxon>Amycolatopsis</taxon>
    </lineage>
</organism>
<dbReference type="Proteomes" id="UP000198582">
    <property type="component" value="Unassembled WGS sequence"/>
</dbReference>
<evidence type="ECO:0000313" key="3">
    <source>
        <dbReference type="Proteomes" id="UP000198582"/>
    </source>
</evidence>
<proteinExistence type="predicted"/>
<gene>
    <name evidence="2" type="ORF">SAMN04489732_13450</name>
</gene>
<keyword evidence="3" id="KW-1185">Reference proteome</keyword>
<name>A0A1H8YP56_9PSEU</name>
<dbReference type="RefSeq" id="WP_091629008.1">
    <property type="nucleotide sequence ID" value="NZ_FOEF01000034.1"/>
</dbReference>
<feature type="chain" id="PRO_5039178455" description="WD40-like Beta Propeller Repeat" evidence="1">
    <location>
        <begin position="25"/>
        <end position="94"/>
    </location>
</feature>
<protein>
    <recommendedName>
        <fullName evidence="4">WD40-like Beta Propeller Repeat</fullName>
    </recommendedName>
</protein>
<evidence type="ECO:0000313" key="2">
    <source>
        <dbReference type="EMBL" id="SEP53995.1"/>
    </source>
</evidence>
<keyword evidence="1" id="KW-0732">Signal</keyword>
<feature type="signal peptide" evidence="1">
    <location>
        <begin position="1"/>
        <end position="24"/>
    </location>
</feature>
<sequence length="94" mass="9285">MITTKATVAGVLLLGALATGSAFATTAAAAAEPLPTQGGTAVTVAAHQEPAGTQITAVPVDRELAVSPDGTRINFAVPGTREGVVSPDGTRINF</sequence>
<accession>A0A1H8YP56</accession>